<dbReference type="RefSeq" id="WP_091222339.1">
    <property type="nucleotide sequence ID" value="NZ_FNHE01000011.1"/>
</dbReference>
<dbReference type="EMBL" id="FNHE01000011">
    <property type="protein sequence ID" value="SDN05467.1"/>
    <property type="molecule type" value="Genomic_DNA"/>
</dbReference>
<feature type="compositionally biased region" description="Low complexity" evidence="1">
    <location>
        <begin position="186"/>
        <end position="210"/>
    </location>
</feature>
<dbReference type="STRING" id="1137991.SAMN05660642_03936"/>
<protein>
    <submittedName>
        <fullName evidence="2">Uncharacterized protein</fullName>
    </submittedName>
</protein>
<name>A0A1G9Y8W8_9ACTN</name>
<evidence type="ECO:0000313" key="2">
    <source>
        <dbReference type="EMBL" id="SDN05467.1"/>
    </source>
</evidence>
<evidence type="ECO:0000313" key="3">
    <source>
        <dbReference type="Proteomes" id="UP000198680"/>
    </source>
</evidence>
<evidence type="ECO:0000256" key="1">
    <source>
        <dbReference type="SAM" id="MobiDB-lite"/>
    </source>
</evidence>
<dbReference type="AlphaFoldDB" id="A0A1G9Y8W8"/>
<organism evidence="2 3">
    <name type="scientific">Geodermatophilus siccatus</name>
    <dbReference type="NCBI Taxonomy" id="1137991"/>
    <lineage>
        <taxon>Bacteria</taxon>
        <taxon>Bacillati</taxon>
        <taxon>Actinomycetota</taxon>
        <taxon>Actinomycetes</taxon>
        <taxon>Geodermatophilales</taxon>
        <taxon>Geodermatophilaceae</taxon>
        <taxon>Geodermatophilus</taxon>
    </lineage>
</organism>
<proteinExistence type="predicted"/>
<reference evidence="3" key="1">
    <citation type="submission" date="2016-10" db="EMBL/GenBank/DDBJ databases">
        <authorList>
            <person name="Varghese N."/>
            <person name="Submissions S."/>
        </authorList>
    </citation>
    <scope>NUCLEOTIDE SEQUENCE [LARGE SCALE GENOMIC DNA]</scope>
    <source>
        <strain evidence="3">DSM 45419</strain>
    </source>
</reference>
<accession>A0A1G9Y8W8</accession>
<sequence>MAQGPASMPVLSRGRHRSPARGACFLEYTALLAGEPFTDAPGCVDGELAAVLRHANDRLSDGDRFRLTPLLGRAIGLVVPGPAASRRPRRSARRAGGEDAHALAVHDAVVGELRESVSRRFTAALGHRPSPAEWRGHGCGRDVDRLFWSLMLEPTPVSTSAAYVDRLVDRLVLLHECYEQEMARLGPARRSPGPTPSSGTTASSSDAVPAASPPGV</sequence>
<dbReference type="Proteomes" id="UP000198680">
    <property type="component" value="Unassembled WGS sequence"/>
</dbReference>
<dbReference type="OrthoDB" id="7264945at2"/>
<keyword evidence="3" id="KW-1185">Reference proteome</keyword>
<gene>
    <name evidence="2" type="ORF">SAMN05660642_03936</name>
</gene>
<feature type="region of interest" description="Disordered" evidence="1">
    <location>
        <begin position="185"/>
        <end position="216"/>
    </location>
</feature>